<dbReference type="PANTHER" id="PTHR42088">
    <property type="entry name" value="YALI0F10131P"/>
    <property type="match status" value="1"/>
</dbReference>
<name>A0A6J3LWZ9_9PEZI</name>
<feature type="region of interest" description="Disordered" evidence="1">
    <location>
        <begin position="549"/>
        <end position="570"/>
    </location>
</feature>
<evidence type="ECO:0000313" key="3">
    <source>
        <dbReference type="Proteomes" id="UP000504637"/>
    </source>
</evidence>
<feature type="region of interest" description="Disordered" evidence="1">
    <location>
        <begin position="223"/>
        <end position="331"/>
    </location>
</feature>
<keyword evidence="3" id="KW-1185">Reference proteome</keyword>
<keyword evidence="2" id="KW-1133">Transmembrane helix</keyword>
<dbReference type="RefSeq" id="XP_033457317.1">
    <property type="nucleotide sequence ID" value="XM_033607910.1"/>
</dbReference>
<evidence type="ECO:0000256" key="2">
    <source>
        <dbReference type="SAM" id="Phobius"/>
    </source>
</evidence>
<reference evidence="4" key="3">
    <citation type="submission" date="2025-08" db="UniProtKB">
        <authorList>
            <consortium name="RefSeq"/>
        </authorList>
    </citation>
    <scope>IDENTIFICATION</scope>
    <source>
        <strain evidence="4">CBS 342.82</strain>
    </source>
</reference>
<dbReference type="Proteomes" id="UP000504637">
    <property type="component" value="Unplaced"/>
</dbReference>
<reference evidence="4" key="2">
    <citation type="submission" date="2020-04" db="EMBL/GenBank/DDBJ databases">
        <authorList>
            <consortium name="NCBI Genome Project"/>
        </authorList>
    </citation>
    <scope>NUCLEOTIDE SEQUENCE</scope>
    <source>
        <strain evidence="4">CBS 342.82</strain>
    </source>
</reference>
<feature type="compositionally biased region" description="Polar residues" evidence="1">
    <location>
        <begin position="223"/>
        <end position="233"/>
    </location>
</feature>
<reference evidence="4" key="1">
    <citation type="submission" date="2020-01" db="EMBL/GenBank/DDBJ databases">
        <authorList>
            <consortium name="DOE Joint Genome Institute"/>
            <person name="Haridas S."/>
            <person name="Albert R."/>
            <person name="Binder M."/>
            <person name="Bloem J."/>
            <person name="Labutti K."/>
            <person name="Salamov A."/>
            <person name="Andreopoulos B."/>
            <person name="Baker S.E."/>
            <person name="Barry K."/>
            <person name="Bills G."/>
            <person name="Bluhm B.H."/>
            <person name="Cannon C."/>
            <person name="Castanera R."/>
            <person name="Culley D.E."/>
            <person name="Daum C."/>
            <person name="Ezra D."/>
            <person name="Gonzalez J.B."/>
            <person name="Henrissat B."/>
            <person name="Kuo A."/>
            <person name="Liang C."/>
            <person name="Lipzen A."/>
            <person name="Lutzoni F."/>
            <person name="Magnuson J."/>
            <person name="Mondo S."/>
            <person name="Nolan M."/>
            <person name="Ohm R."/>
            <person name="Pangilinan J."/>
            <person name="Park H.-J."/>
            <person name="Ramirez L."/>
            <person name="Alfaro M."/>
            <person name="Sun H."/>
            <person name="Tritt A."/>
            <person name="Yoshinaga Y."/>
            <person name="Zwiers L.-H."/>
            <person name="Turgeon B.G."/>
            <person name="Goodwin S.B."/>
            <person name="Spatafora J.W."/>
            <person name="Crous P.W."/>
            <person name="Grigoriev I.V."/>
        </authorList>
    </citation>
    <scope>NUCLEOTIDE SEQUENCE</scope>
    <source>
        <strain evidence="4">CBS 342.82</strain>
    </source>
</reference>
<keyword evidence="2" id="KW-0472">Membrane</keyword>
<feature type="region of interest" description="Disordered" evidence="1">
    <location>
        <begin position="169"/>
        <end position="191"/>
    </location>
</feature>
<dbReference type="OrthoDB" id="5417135at2759"/>
<gene>
    <name evidence="4" type="ORF">K489DRAFT_412250</name>
</gene>
<dbReference type="AlphaFoldDB" id="A0A6J3LWZ9"/>
<evidence type="ECO:0000256" key="1">
    <source>
        <dbReference type="SAM" id="MobiDB-lite"/>
    </source>
</evidence>
<feature type="compositionally biased region" description="Basic and acidic residues" evidence="1">
    <location>
        <begin position="177"/>
        <end position="191"/>
    </location>
</feature>
<feature type="compositionally biased region" description="Basic and acidic residues" evidence="1">
    <location>
        <begin position="269"/>
        <end position="278"/>
    </location>
</feature>
<keyword evidence="2" id="KW-0812">Transmembrane</keyword>
<feature type="region of interest" description="Disordered" evidence="1">
    <location>
        <begin position="96"/>
        <end position="132"/>
    </location>
</feature>
<proteinExistence type="predicted"/>
<organism evidence="4">
    <name type="scientific">Dissoconium aciculare CBS 342.82</name>
    <dbReference type="NCBI Taxonomy" id="1314786"/>
    <lineage>
        <taxon>Eukaryota</taxon>
        <taxon>Fungi</taxon>
        <taxon>Dikarya</taxon>
        <taxon>Ascomycota</taxon>
        <taxon>Pezizomycotina</taxon>
        <taxon>Dothideomycetes</taxon>
        <taxon>Dothideomycetidae</taxon>
        <taxon>Mycosphaerellales</taxon>
        <taxon>Dissoconiaceae</taxon>
        <taxon>Dissoconium</taxon>
    </lineage>
</organism>
<feature type="transmembrane region" description="Helical" evidence="2">
    <location>
        <begin position="53"/>
        <end position="75"/>
    </location>
</feature>
<accession>A0A6J3LWZ9</accession>
<feature type="region of interest" description="Disordered" evidence="1">
    <location>
        <begin position="463"/>
        <end position="528"/>
    </location>
</feature>
<evidence type="ECO:0000313" key="4">
    <source>
        <dbReference type="RefSeq" id="XP_033457317.1"/>
    </source>
</evidence>
<dbReference type="GeneID" id="54365709"/>
<sequence length="678" mass="73906">MRIPADLRAQAQNFERMVDDAAAAGLQSISHMISKRDGKCDPSTGNCYTNDSATIPIVLGTVIPLSAALIVLFILHRRNKKKLRIEDANDPHKSLDFGLDGVPSASRGNKRNPEMSNNGLGSNGPPRKALGLSMDMNLSSPYLLPSGLRGSRESFRSISRSITDEHDPYRPVAMLHSDSDSIRSGKAPRINERAEQGSLYSLSMGNQSHENSGLMANARPMSQSYAARASPTSPYEEFASNGAHSPTPHATDMAPPPPRKQSLAISGNDHLHSYDERNLPATPEPAVLDVAPPRTSSYAIPPRKDSAGSPNNRRSSTYSAKRQSSIYGDGAETVPDIPVAPIPHLSLDLPPGMVFATEDDEYEDEHNMSPTPQIHAPKPMSTQRASVVVDNTRLSVWQGGNNRLSVVGLRPLPPDIPDDNPEVRANRIRSFYREYFDESKPNPTNGHFEEEYDPAFLDAYDTYIPGSKPFAQGPGRRAFTPPPRGPPRGSGHSDNRPRKFSTSSAGPRGRKGPPAKKMPPPMTLTSLPTPYLLKEDSVVFNPIDFAPPSTFRNLQHGSRPDSPAGTPRPYSPAVRAFTPLASSFDTLTVMPSPHELRKSSTFTALDFALPSRIRDPNASLSPSDAGSIRSYRSGISAMQSDAIRQGAYRVSRIPKDMVTTRDDFASQLKPRMNLVEKA</sequence>
<dbReference type="PANTHER" id="PTHR42088:SF1">
    <property type="entry name" value="YALI0F10131P"/>
    <property type="match status" value="1"/>
</dbReference>
<feature type="compositionally biased region" description="Polar residues" evidence="1">
    <location>
        <begin position="308"/>
        <end position="326"/>
    </location>
</feature>
<protein>
    <submittedName>
        <fullName evidence="4">Uncharacterized protein</fullName>
    </submittedName>
</protein>